<evidence type="ECO:0000256" key="1">
    <source>
        <dbReference type="ARBA" id="ARBA00023242"/>
    </source>
</evidence>
<dbReference type="Pfam" id="PF00172">
    <property type="entry name" value="Zn_clus"/>
    <property type="match status" value="1"/>
</dbReference>
<feature type="domain" description="Zn(2)-C6 fungal-type" evidence="3">
    <location>
        <begin position="52"/>
        <end position="82"/>
    </location>
</feature>
<feature type="region of interest" description="Disordered" evidence="2">
    <location>
        <begin position="1"/>
        <end position="44"/>
    </location>
</feature>
<gene>
    <name evidence="4" type="ORF">G7Z17_g2244</name>
</gene>
<dbReference type="Proteomes" id="UP000722485">
    <property type="component" value="Unassembled WGS sequence"/>
</dbReference>
<evidence type="ECO:0000259" key="3">
    <source>
        <dbReference type="PROSITE" id="PS50048"/>
    </source>
</evidence>
<reference evidence="4" key="1">
    <citation type="submission" date="2020-03" db="EMBL/GenBank/DDBJ databases">
        <title>Draft Genome Sequence of Cylindrodendrum hubeiense.</title>
        <authorList>
            <person name="Buettner E."/>
            <person name="Kellner H."/>
        </authorList>
    </citation>
    <scope>NUCLEOTIDE SEQUENCE</scope>
    <source>
        <strain evidence="4">IHI 201604</strain>
    </source>
</reference>
<protein>
    <recommendedName>
        <fullName evidence="3">Zn(2)-C6 fungal-type domain-containing protein</fullName>
    </recommendedName>
</protein>
<dbReference type="Gene3D" id="4.10.240.10">
    <property type="entry name" value="Zn(2)-C6 fungal-type DNA-binding domain"/>
    <property type="match status" value="1"/>
</dbReference>
<evidence type="ECO:0000313" key="5">
    <source>
        <dbReference type="Proteomes" id="UP000722485"/>
    </source>
</evidence>
<dbReference type="OrthoDB" id="2534600at2759"/>
<dbReference type="GO" id="GO:0008270">
    <property type="term" value="F:zinc ion binding"/>
    <property type="evidence" value="ECO:0007669"/>
    <property type="project" value="InterPro"/>
</dbReference>
<dbReference type="CDD" id="cd00067">
    <property type="entry name" value="GAL4"/>
    <property type="match status" value="1"/>
</dbReference>
<dbReference type="CDD" id="cd12148">
    <property type="entry name" value="fungal_TF_MHR"/>
    <property type="match status" value="1"/>
</dbReference>
<dbReference type="AlphaFoldDB" id="A0A9P5HK21"/>
<dbReference type="PROSITE" id="PS50048">
    <property type="entry name" value="ZN2_CY6_FUNGAL_2"/>
    <property type="match status" value="1"/>
</dbReference>
<accession>A0A9P5HK21</accession>
<organism evidence="4 5">
    <name type="scientific">Cylindrodendrum hubeiense</name>
    <dbReference type="NCBI Taxonomy" id="595255"/>
    <lineage>
        <taxon>Eukaryota</taxon>
        <taxon>Fungi</taxon>
        <taxon>Dikarya</taxon>
        <taxon>Ascomycota</taxon>
        <taxon>Pezizomycotina</taxon>
        <taxon>Sordariomycetes</taxon>
        <taxon>Hypocreomycetidae</taxon>
        <taxon>Hypocreales</taxon>
        <taxon>Nectriaceae</taxon>
        <taxon>Cylindrodendrum</taxon>
    </lineage>
</organism>
<feature type="region of interest" description="Disordered" evidence="2">
    <location>
        <begin position="350"/>
        <end position="375"/>
    </location>
</feature>
<name>A0A9P5HK21_9HYPO</name>
<proteinExistence type="predicted"/>
<keyword evidence="5" id="KW-1185">Reference proteome</keyword>
<evidence type="ECO:0000313" key="4">
    <source>
        <dbReference type="EMBL" id="KAF7555332.1"/>
    </source>
</evidence>
<dbReference type="InterPro" id="IPR052783">
    <property type="entry name" value="Metabolic/Drug-Res_Regulator"/>
</dbReference>
<dbReference type="InterPro" id="IPR001138">
    <property type="entry name" value="Zn2Cys6_DnaBD"/>
</dbReference>
<dbReference type="SUPFAM" id="SSF57701">
    <property type="entry name" value="Zn2/Cys6 DNA-binding domain"/>
    <property type="match status" value="1"/>
</dbReference>
<dbReference type="GO" id="GO:0000981">
    <property type="term" value="F:DNA-binding transcription factor activity, RNA polymerase II-specific"/>
    <property type="evidence" value="ECO:0007669"/>
    <property type="project" value="InterPro"/>
</dbReference>
<sequence length="375" mass="41091">MGNGSVPGTNPAKGRHPTPDQIEVSQPKRPRRDTEEGGDGGYSNTRVRVSRACDECRRRKDRCDGQRPSCQPCSVAKRACNYNPSKKRGLRTGYVRSLEMLLGFFFGTVEGSEDWVSALLEGKATRPALQLRALTETSQDAADFAMHTWRTSSVLKRLENLPSLTESAEDDEETRDTFEGRLAQALTGIAAMSHMGDDHDTLGFQEPAHIPLSPMNTDANSPVIIQTVPSHHIAVPQQIVQAPNTAATCSTARFDELDVTSQLIPESDALDAIQGQTSPKKISTECLLAMSKRLAVCDDETYEIGHVRAWMLLALLEQVRGRWKAAWVTIGQAVYVATCLDALPGPGKQTQAFPEEGKENLAKDASKKLPKVWHA</sequence>
<dbReference type="GO" id="GO:0045944">
    <property type="term" value="P:positive regulation of transcription by RNA polymerase II"/>
    <property type="evidence" value="ECO:0007669"/>
    <property type="project" value="TreeGrafter"/>
</dbReference>
<dbReference type="SMART" id="SM00066">
    <property type="entry name" value="GAL4"/>
    <property type="match status" value="1"/>
</dbReference>
<comment type="caution">
    <text evidence="4">The sequence shown here is derived from an EMBL/GenBank/DDBJ whole genome shotgun (WGS) entry which is preliminary data.</text>
</comment>
<dbReference type="InterPro" id="IPR036864">
    <property type="entry name" value="Zn2-C6_fun-type_DNA-bd_sf"/>
</dbReference>
<keyword evidence="1" id="KW-0539">Nucleus</keyword>
<feature type="compositionally biased region" description="Basic and acidic residues" evidence="2">
    <location>
        <begin position="355"/>
        <end position="367"/>
    </location>
</feature>
<dbReference type="PANTHER" id="PTHR47655">
    <property type="entry name" value="QUINIC ACID UTILIZATION ACTIVATOR"/>
    <property type="match status" value="1"/>
</dbReference>
<dbReference type="EMBL" id="JAANBB010000021">
    <property type="protein sequence ID" value="KAF7555332.1"/>
    <property type="molecule type" value="Genomic_DNA"/>
</dbReference>
<dbReference type="PROSITE" id="PS00463">
    <property type="entry name" value="ZN2_CY6_FUNGAL_1"/>
    <property type="match status" value="1"/>
</dbReference>
<dbReference type="PANTHER" id="PTHR47655:SF2">
    <property type="entry name" value="QUINIC ACID UTILIZATION ACTIVATOR"/>
    <property type="match status" value="1"/>
</dbReference>
<evidence type="ECO:0000256" key="2">
    <source>
        <dbReference type="SAM" id="MobiDB-lite"/>
    </source>
</evidence>